<protein>
    <submittedName>
        <fullName evidence="1">Putative plasmid transfer protein</fullName>
    </submittedName>
</protein>
<accession>A0A376KJW5</accession>
<evidence type="ECO:0000313" key="2">
    <source>
        <dbReference type="Proteomes" id="UP000255201"/>
    </source>
</evidence>
<evidence type="ECO:0000313" key="1">
    <source>
        <dbReference type="EMBL" id="STE82250.1"/>
    </source>
</evidence>
<reference evidence="1 2" key="1">
    <citation type="submission" date="2018-06" db="EMBL/GenBank/DDBJ databases">
        <authorList>
            <consortium name="Pathogen Informatics"/>
            <person name="Doyle S."/>
        </authorList>
    </citation>
    <scope>NUCLEOTIDE SEQUENCE [LARGE SCALE GENOMIC DNA]</scope>
    <source>
        <strain evidence="1 2">NCTC10764</strain>
    </source>
</reference>
<proteinExistence type="predicted"/>
<dbReference type="EMBL" id="UFZL01000005">
    <property type="protein sequence ID" value="STE82250.1"/>
    <property type="molecule type" value="Genomic_DNA"/>
</dbReference>
<name>A0A376KJW5_ECOLX</name>
<dbReference type="AlphaFoldDB" id="A0A376KJW5"/>
<sequence length="86" mass="9496">MTAGVSWHNAMFHHRIDVESDPGSGFHPPTATIQFAAIGAEFNAWKWGTAARPVTVRIWPVTTAVHSRPGGGESHRLMWFTLMLQA</sequence>
<organism evidence="1 2">
    <name type="scientific">Escherichia coli</name>
    <dbReference type="NCBI Taxonomy" id="562"/>
    <lineage>
        <taxon>Bacteria</taxon>
        <taxon>Pseudomonadati</taxon>
        <taxon>Pseudomonadota</taxon>
        <taxon>Gammaproteobacteria</taxon>
        <taxon>Enterobacterales</taxon>
        <taxon>Enterobacteriaceae</taxon>
        <taxon>Escherichia</taxon>
    </lineage>
</organism>
<gene>
    <name evidence="1" type="primary">traF_5</name>
    <name evidence="1" type="ORF">NCTC10764_06327</name>
</gene>
<dbReference type="Proteomes" id="UP000255201">
    <property type="component" value="Unassembled WGS sequence"/>
</dbReference>